<keyword evidence="5" id="KW-1185">Reference proteome</keyword>
<gene>
    <name evidence="2" type="ORF">HZY62_08020</name>
    <name evidence="3" type="ORF">LX92_01933</name>
</gene>
<reference evidence="3 4" key="1">
    <citation type="submission" date="2018-05" db="EMBL/GenBank/DDBJ databases">
        <title>Genomic Encyclopedia of Archaeal and Bacterial Type Strains, Phase II (KMG-II): from individual species to whole genera.</title>
        <authorList>
            <person name="Goeker M."/>
        </authorList>
    </citation>
    <scope>NUCLEOTIDE SEQUENCE [LARGE SCALE GENOMIC DNA]</scope>
    <source>
        <strain evidence="3 4">DSM 23514</strain>
    </source>
</reference>
<proteinExistence type="predicted"/>
<evidence type="ECO:0000313" key="4">
    <source>
        <dbReference type="Proteomes" id="UP000245667"/>
    </source>
</evidence>
<evidence type="ECO:0000256" key="1">
    <source>
        <dbReference type="SAM" id="MobiDB-lite"/>
    </source>
</evidence>
<dbReference type="Proteomes" id="UP000245667">
    <property type="component" value="Unassembled WGS sequence"/>
</dbReference>
<feature type="region of interest" description="Disordered" evidence="1">
    <location>
        <begin position="61"/>
        <end position="104"/>
    </location>
</feature>
<name>A0A316E6J0_9FLAO</name>
<dbReference type="OrthoDB" id="1453481at2"/>
<dbReference type="RefSeq" id="WP_109650068.1">
    <property type="nucleotide sequence ID" value="NZ_JACWLN010000003.1"/>
</dbReference>
<evidence type="ECO:0000313" key="5">
    <source>
        <dbReference type="Proteomes" id="UP000651837"/>
    </source>
</evidence>
<dbReference type="EMBL" id="JACWLN010000003">
    <property type="protein sequence ID" value="MBD1260532.1"/>
    <property type="molecule type" value="Genomic_DNA"/>
</dbReference>
<protein>
    <submittedName>
        <fullName evidence="3">Uncharacterized protein</fullName>
    </submittedName>
</protein>
<sequence length="104" mass="11796">MQTKNNNESTTKPKSSYNAEVTKEDLYALGKKGLSMDPDDDLLLQQRKDRIDFFGKDLDIPGRNEHNLTSSQGSISNEENNLFGPGGDRNENLETTERYRVDNN</sequence>
<feature type="compositionally biased region" description="Basic and acidic residues" evidence="1">
    <location>
        <begin position="88"/>
        <end position="104"/>
    </location>
</feature>
<dbReference type="AlphaFoldDB" id="A0A316E6J0"/>
<comment type="caution">
    <text evidence="3">The sequence shown here is derived from an EMBL/GenBank/DDBJ whole genome shotgun (WGS) entry which is preliminary data.</text>
</comment>
<accession>A0A316E6J0</accession>
<evidence type="ECO:0000313" key="3">
    <source>
        <dbReference type="EMBL" id="PWK24343.1"/>
    </source>
</evidence>
<organism evidence="3 4">
    <name type="scientific">Maribacter polysiphoniae</name>
    <dbReference type="NCBI Taxonomy" id="429344"/>
    <lineage>
        <taxon>Bacteria</taxon>
        <taxon>Pseudomonadati</taxon>
        <taxon>Bacteroidota</taxon>
        <taxon>Flavobacteriia</taxon>
        <taxon>Flavobacteriales</taxon>
        <taxon>Flavobacteriaceae</taxon>
        <taxon>Maribacter</taxon>
    </lineage>
</organism>
<dbReference type="EMBL" id="QGGQ01000003">
    <property type="protein sequence ID" value="PWK24343.1"/>
    <property type="molecule type" value="Genomic_DNA"/>
</dbReference>
<feature type="compositionally biased region" description="Polar residues" evidence="1">
    <location>
        <begin position="67"/>
        <end position="80"/>
    </location>
</feature>
<dbReference type="Proteomes" id="UP000651837">
    <property type="component" value="Unassembled WGS sequence"/>
</dbReference>
<evidence type="ECO:0000313" key="2">
    <source>
        <dbReference type="EMBL" id="MBD1260532.1"/>
    </source>
</evidence>
<reference evidence="2 5" key="2">
    <citation type="submission" date="2020-07" db="EMBL/GenBank/DDBJ databases">
        <title>The draft genome sequence of Maribacter polysiphoniae KCTC 22021.</title>
        <authorList>
            <person name="Mu L."/>
        </authorList>
    </citation>
    <scope>NUCLEOTIDE SEQUENCE [LARGE SCALE GENOMIC DNA]</scope>
    <source>
        <strain evidence="2 5">KCTC 22021</strain>
    </source>
</reference>